<dbReference type="PANTHER" id="PTHR32089">
    <property type="entry name" value="METHYL-ACCEPTING CHEMOTAXIS PROTEIN MCPB"/>
    <property type="match status" value="1"/>
</dbReference>
<dbReference type="SMART" id="SM00283">
    <property type="entry name" value="MA"/>
    <property type="match status" value="1"/>
</dbReference>
<keyword evidence="4" id="KW-0472">Membrane</keyword>
<keyword evidence="1 2" id="KW-0807">Transducer</keyword>
<sequence>MTTIQDLKHGETVKKNRLMFIAYTISLVAALLQTLMTGSMDKALFYGTEIILYSALFFIYPKIWKNPLVYSYVTVLFMYGFTTYYLFTADNTISIVYIIIYLTIISAIHLKKNIFLLGFFLGAIDLFIFKGLPSVHQDLYDGMFPIVMLVYVLIGMVFFLIIKMNEEQFKQLQLFMAQSEELANKQIEERENLQKNVESLAEEFQGVNQKVQASIESQNQMRSAISEMAAGSNSQSEQITDIASNAYETKGQMVHLFSLSENLSKDTEFASSIVKSGTIEMTTLKEGMELLKTILDQFNQQFTILTNKVQDMANLTTTINNVSEQTNLLALNASIEAARAGEAGKGFSVVAQEIRKLAELTRISSEKISTSLVELNETNNKSLIKIKETNEQVSKNVKSTDTLTESFTQFQDITTRLRDGVAMVLSVSENVKQKSETVEYSTNELAAIIEEASASLQEMSATIESLTTDNEHIAEIVGNTNSKLQHLIK</sequence>
<keyword evidence="3" id="KW-0175">Coiled coil</keyword>
<feature type="transmembrane region" description="Helical" evidence="4">
    <location>
        <begin position="115"/>
        <end position="132"/>
    </location>
</feature>
<evidence type="ECO:0000256" key="4">
    <source>
        <dbReference type="SAM" id="Phobius"/>
    </source>
</evidence>
<reference evidence="6 7" key="1">
    <citation type="submission" date="2020-02" db="EMBL/GenBank/DDBJ databases">
        <title>Bacillus aquiflavi sp. nov., isolated from yellow water of strong flavor Chinese baijiu in Yibin region of China.</title>
        <authorList>
            <person name="Xie J."/>
        </authorList>
    </citation>
    <scope>NUCLEOTIDE SEQUENCE [LARGE SCALE GENOMIC DNA]</scope>
    <source>
        <strain evidence="6 7">SA4</strain>
    </source>
</reference>
<feature type="domain" description="Methyl-accepting transducer" evidence="5">
    <location>
        <begin position="210"/>
        <end position="460"/>
    </location>
</feature>
<dbReference type="AlphaFoldDB" id="A0A6M0QEM5"/>
<keyword evidence="4" id="KW-1133">Transmembrane helix</keyword>
<keyword evidence="7" id="KW-1185">Reference proteome</keyword>
<dbReference type="SUPFAM" id="SSF58104">
    <property type="entry name" value="Methyl-accepting chemotaxis protein (MCP) signaling domain"/>
    <property type="match status" value="1"/>
</dbReference>
<proteinExistence type="predicted"/>
<dbReference type="Gene3D" id="1.10.287.950">
    <property type="entry name" value="Methyl-accepting chemotaxis protein"/>
    <property type="match status" value="1"/>
</dbReference>
<dbReference type="GO" id="GO:0016020">
    <property type="term" value="C:membrane"/>
    <property type="evidence" value="ECO:0007669"/>
    <property type="project" value="InterPro"/>
</dbReference>
<dbReference type="PROSITE" id="PS50111">
    <property type="entry name" value="CHEMOTAXIS_TRANSDUC_2"/>
    <property type="match status" value="1"/>
</dbReference>
<gene>
    <name evidence="6" type="ORF">G4D63_20945</name>
</gene>
<dbReference type="Proteomes" id="UP000481043">
    <property type="component" value="Unassembled WGS sequence"/>
</dbReference>
<feature type="transmembrane region" description="Helical" evidence="4">
    <location>
        <begin position="144"/>
        <end position="162"/>
    </location>
</feature>
<dbReference type="EMBL" id="JAAIWM010000015">
    <property type="protein sequence ID" value="NEY74170.1"/>
    <property type="molecule type" value="Genomic_DNA"/>
</dbReference>
<protein>
    <recommendedName>
        <fullName evidence="5">Methyl-accepting transducer domain-containing protein</fullName>
    </recommendedName>
</protein>
<feature type="transmembrane region" description="Helical" evidence="4">
    <location>
        <begin position="43"/>
        <end position="61"/>
    </location>
</feature>
<dbReference type="RefSeq" id="WP_163182035.1">
    <property type="nucleotide sequence ID" value="NZ_JAFBEW010000014.1"/>
</dbReference>
<feature type="coiled-coil region" evidence="3">
    <location>
        <begin position="176"/>
        <end position="210"/>
    </location>
</feature>
<dbReference type="Pfam" id="PF00015">
    <property type="entry name" value="MCPsignal"/>
    <property type="match status" value="1"/>
</dbReference>
<feature type="transmembrane region" description="Helical" evidence="4">
    <location>
        <begin position="93"/>
        <end position="110"/>
    </location>
</feature>
<dbReference type="PANTHER" id="PTHR32089:SF112">
    <property type="entry name" value="LYSOZYME-LIKE PROTEIN-RELATED"/>
    <property type="match status" value="1"/>
</dbReference>
<evidence type="ECO:0000259" key="5">
    <source>
        <dbReference type="PROSITE" id="PS50111"/>
    </source>
</evidence>
<evidence type="ECO:0000313" key="6">
    <source>
        <dbReference type="EMBL" id="NEY74170.1"/>
    </source>
</evidence>
<dbReference type="GO" id="GO:0007165">
    <property type="term" value="P:signal transduction"/>
    <property type="evidence" value="ECO:0007669"/>
    <property type="project" value="UniProtKB-KW"/>
</dbReference>
<evidence type="ECO:0000256" key="2">
    <source>
        <dbReference type="PROSITE-ProRule" id="PRU00284"/>
    </source>
</evidence>
<keyword evidence="4" id="KW-0812">Transmembrane</keyword>
<feature type="transmembrane region" description="Helical" evidence="4">
    <location>
        <begin position="20"/>
        <end position="37"/>
    </location>
</feature>
<organism evidence="6 7">
    <name type="scientific">Bacillus mesophilus</name>
    <dbReference type="NCBI Taxonomy" id="1808955"/>
    <lineage>
        <taxon>Bacteria</taxon>
        <taxon>Bacillati</taxon>
        <taxon>Bacillota</taxon>
        <taxon>Bacilli</taxon>
        <taxon>Bacillales</taxon>
        <taxon>Bacillaceae</taxon>
        <taxon>Bacillus</taxon>
    </lineage>
</organism>
<evidence type="ECO:0000256" key="3">
    <source>
        <dbReference type="SAM" id="Coils"/>
    </source>
</evidence>
<evidence type="ECO:0000256" key="1">
    <source>
        <dbReference type="ARBA" id="ARBA00023224"/>
    </source>
</evidence>
<dbReference type="InterPro" id="IPR004089">
    <property type="entry name" value="MCPsignal_dom"/>
</dbReference>
<evidence type="ECO:0000313" key="7">
    <source>
        <dbReference type="Proteomes" id="UP000481043"/>
    </source>
</evidence>
<feature type="transmembrane region" description="Helical" evidence="4">
    <location>
        <begin position="68"/>
        <end position="87"/>
    </location>
</feature>
<name>A0A6M0QEM5_9BACI</name>
<accession>A0A6M0QEM5</accession>
<comment type="caution">
    <text evidence="6">The sequence shown here is derived from an EMBL/GenBank/DDBJ whole genome shotgun (WGS) entry which is preliminary data.</text>
</comment>